<gene>
    <name evidence="2" type="ORF">PHSY_002734</name>
</gene>
<name>R9P1S6_PSEHS</name>
<dbReference type="AlphaFoldDB" id="R9P1S6"/>
<dbReference type="Proteomes" id="UP000014071">
    <property type="component" value="Unassembled WGS sequence"/>
</dbReference>
<keyword evidence="1" id="KW-0732">Signal</keyword>
<evidence type="ECO:0000313" key="2">
    <source>
        <dbReference type="EMBL" id="GAC95159.1"/>
    </source>
</evidence>
<evidence type="ECO:0000256" key="1">
    <source>
        <dbReference type="SAM" id="SignalP"/>
    </source>
</evidence>
<feature type="chain" id="PRO_5004487370" evidence="1">
    <location>
        <begin position="26"/>
        <end position="210"/>
    </location>
</feature>
<protein>
    <submittedName>
        <fullName evidence="2">Phosphoketolase</fullName>
    </submittedName>
</protein>
<sequence>MAHNSLIVTSALTLIVMSLLPPVLSVSKVFGLGPGPQIVSDQFPSQFAYPLDQQDASFACSPFTPLFIDGPIFVSRTARIGAGPEPQFQVYGASLRHTLIEPWLEPVNMTDQIVLADSTAKAFTMNDPTVAFQITFLEYSGVKFTYSNYDPETRCFDVALKRKWKSKWRLTVGETPEAKDLDTLNSLNTGTKFCKDNLVIRLSRQPLKRY</sequence>
<dbReference type="EMBL" id="DF238791">
    <property type="protein sequence ID" value="GAC95159.1"/>
    <property type="molecule type" value="Genomic_DNA"/>
</dbReference>
<proteinExistence type="predicted"/>
<reference evidence="3" key="1">
    <citation type="journal article" date="2013" name="Genome Announc.">
        <title>Draft genome sequence of the basidiomycetous yeast-like fungus Pseudozyma hubeiensis SY62, which produces an abundant amount of the biosurfactant mannosylerythritol lipids.</title>
        <authorList>
            <person name="Konishi M."/>
            <person name="Hatada Y."/>
            <person name="Horiuchi J."/>
        </authorList>
    </citation>
    <scope>NUCLEOTIDE SEQUENCE [LARGE SCALE GENOMIC DNA]</scope>
    <source>
        <strain evidence="3">SY62</strain>
    </source>
</reference>
<dbReference type="OrthoDB" id="2545532at2759"/>
<dbReference type="HOGENOM" id="CLU_111242_0_0_1"/>
<accession>R9P1S6</accession>
<dbReference type="GeneID" id="24108025"/>
<keyword evidence="3" id="KW-1185">Reference proteome</keyword>
<feature type="signal peptide" evidence="1">
    <location>
        <begin position="1"/>
        <end position="25"/>
    </location>
</feature>
<organism evidence="2 3">
    <name type="scientific">Pseudozyma hubeiensis (strain SY62)</name>
    <name type="common">Yeast</name>
    <dbReference type="NCBI Taxonomy" id="1305764"/>
    <lineage>
        <taxon>Eukaryota</taxon>
        <taxon>Fungi</taxon>
        <taxon>Dikarya</taxon>
        <taxon>Basidiomycota</taxon>
        <taxon>Ustilaginomycotina</taxon>
        <taxon>Ustilaginomycetes</taxon>
        <taxon>Ustilaginales</taxon>
        <taxon>Ustilaginaceae</taxon>
        <taxon>Pseudozyma</taxon>
    </lineage>
</organism>
<evidence type="ECO:0000313" key="3">
    <source>
        <dbReference type="Proteomes" id="UP000014071"/>
    </source>
</evidence>
<dbReference type="RefSeq" id="XP_012188746.1">
    <property type="nucleotide sequence ID" value="XM_012333356.1"/>
</dbReference>